<dbReference type="HOGENOM" id="CLU_3034456_0_0_1"/>
<dbReference type="InParanoid" id="E9G7H2"/>
<evidence type="ECO:0000313" key="2">
    <source>
        <dbReference type="Proteomes" id="UP000000305"/>
    </source>
</evidence>
<protein>
    <submittedName>
        <fullName evidence="1">Uncharacterized protein</fullName>
    </submittedName>
</protein>
<sequence length="55" mass="6567">MEQLGPISVQRFEEESGIKIDFQTLQRRISYCSKREWFEVAILIFAIDERHHATI</sequence>
<name>E9G7H2_DAPPU</name>
<organism evidence="1 2">
    <name type="scientific">Daphnia pulex</name>
    <name type="common">Water flea</name>
    <dbReference type="NCBI Taxonomy" id="6669"/>
    <lineage>
        <taxon>Eukaryota</taxon>
        <taxon>Metazoa</taxon>
        <taxon>Ecdysozoa</taxon>
        <taxon>Arthropoda</taxon>
        <taxon>Crustacea</taxon>
        <taxon>Branchiopoda</taxon>
        <taxon>Diplostraca</taxon>
        <taxon>Cladocera</taxon>
        <taxon>Anomopoda</taxon>
        <taxon>Daphniidae</taxon>
        <taxon>Daphnia</taxon>
    </lineage>
</organism>
<dbReference type="AlphaFoldDB" id="E9G7H2"/>
<proteinExistence type="predicted"/>
<evidence type="ECO:0000313" key="1">
    <source>
        <dbReference type="EMBL" id="EFX84642.1"/>
    </source>
</evidence>
<dbReference type="EMBL" id="GL732534">
    <property type="protein sequence ID" value="EFX84642.1"/>
    <property type="molecule type" value="Genomic_DNA"/>
</dbReference>
<dbReference type="KEGG" id="dpx:DAPPUDRAFT_238817"/>
<gene>
    <name evidence="1" type="ORF">DAPPUDRAFT_238817</name>
</gene>
<reference evidence="1 2" key="1">
    <citation type="journal article" date="2011" name="Science">
        <title>The ecoresponsive genome of Daphnia pulex.</title>
        <authorList>
            <person name="Colbourne J.K."/>
            <person name="Pfrender M.E."/>
            <person name="Gilbert D."/>
            <person name="Thomas W.K."/>
            <person name="Tucker A."/>
            <person name="Oakley T.H."/>
            <person name="Tokishita S."/>
            <person name="Aerts A."/>
            <person name="Arnold G.J."/>
            <person name="Basu M.K."/>
            <person name="Bauer D.J."/>
            <person name="Caceres C.E."/>
            <person name="Carmel L."/>
            <person name="Casola C."/>
            <person name="Choi J.H."/>
            <person name="Detter J.C."/>
            <person name="Dong Q."/>
            <person name="Dusheyko S."/>
            <person name="Eads B.D."/>
            <person name="Frohlich T."/>
            <person name="Geiler-Samerotte K.A."/>
            <person name="Gerlach D."/>
            <person name="Hatcher P."/>
            <person name="Jogdeo S."/>
            <person name="Krijgsveld J."/>
            <person name="Kriventseva E.V."/>
            <person name="Kultz D."/>
            <person name="Laforsch C."/>
            <person name="Lindquist E."/>
            <person name="Lopez J."/>
            <person name="Manak J.R."/>
            <person name="Muller J."/>
            <person name="Pangilinan J."/>
            <person name="Patwardhan R.P."/>
            <person name="Pitluck S."/>
            <person name="Pritham E.J."/>
            <person name="Rechtsteiner A."/>
            <person name="Rho M."/>
            <person name="Rogozin I.B."/>
            <person name="Sakarya O."/>
            <person name="Salamov A."/>
            <person name="Schaack S."/>
            <person name="Shapiro H."/>
            <person name="Shiga Y."/>
            <person name="Skalitzky C."/>
            <person name="Smith Z."/>
            <person name="Souvorov A."/>
            <person name="Sung W."/>
            <person name="Tang Z."/>
            <person name="Tsuchiya D."/>
            <person name="Tu H."/>
            <person name="Vos H."/>
            <person name="Wang M."/>
            <person name="Wolf Y.I."/>
            <person name="Yamagata H."/>
            <person name="Yamada T."/>
            <person name="Ye Y."/>
            <person name="Shaw J.R."/>
            <person name="Andrews J."/>
            <person name="Crease T.J."/>
            <person name="Tang H."/>
            <person name="Lucas S.M."/>
            <person name="Robertson H.M."/>
            <person name="Bork P."/>
            <person name="Koonin E.V."/>
            <person name="Zdobnov E.M."/>
            <person name="Grigoriev I.V."/>
            <person name="Lynch M."/>
            <person name="Boore J.L."/>
        </authorList>
    </citation>
    <scope>NUCLEOTIDE SEQUENCE [LARGE SCALE GENOMIC DNA]</scope>
</reference>
<accession>E9G7H2</accession>
<dbReference type="Proteomes" id="UP000000305">
    <property type="component" value="Unassembled WGS sequence"/>
</dbReference>
<keyword evidence="2" id="KW-1185">Reference proteome</keyword>